<dbReference type="Proteomes" id="UP000682358">
    <property type="component" value="Chromosome"/>
</dbReference>
<accession>A0AAJ4NIR7</accession>
<dbReference type="SUPFAM" id="SSF56655">
    <property type="entry name" value="Carbohydrate phosphatase"/>
    <property type="match status" value="1"/>
</dbReference>
<feature type="binding site" evidence="5">
    <location>
        <position position="62"/>
    </location>
    <ligand>
        <name>Mg(2+)</name>
        <dbReference type="ChEBI" id="CHEBI:18420"/>
        <label>1</label>
        <note>catalytic</note>
    </ligand>
</feature>
<comment type="cofactor">
    <cofactor evidence="5">
        <name>Mg(2+)</name>
        <dbReference type="ChEBI" id="CHEBI:18420"/>
    </cofactor>
</comment>
<gene>
    <name evidence="6" type="ORF">KOF27_02550</name>
</gene>
<evidence type="ECO:0000313" key="6">
    <source>
        <dbReference type="EMBL" id="QWQ21259.2"/>
    </source>
</evidence>
<comment type="similarity">
    <text evidence="1">Belongs to the inositol monophosphatase superfamily.</text>
</comment>
<dbReference type="PANTHER" id="PTHR20854">
    <property type="entry name" value="INOSITOL MONOPHOSPHATASE"/>
    <property type="match status" value="1"/>
</dbReference>
<sequence>MLDIALEAAKLVKTMTVDAFEGAGKFDYKPDRSVVTETDTRVEEEIRAFFAQKTPNIAVLGEEFGFVGEQQFSSGWVIDPIDGTRAFIYGVPLFSTLIAYVENGEPLLSVISFPAISTLYFASQGEGCWVQTASQAPRQLKLESQSPKSLSEAVVSASGIHNSNYNSREGSQIYHLDAVVGQARDFIFANDAYQHAMVASGRIHGAIDTIMKPWDSAALIPCIREAGGEVCALNGQRKQAMFAGSLLSAATPELAEQIIELMNSWRWEREDKPLHAI</sequence>
<evidence type="ECO:0000256" key="3">
    <source>
        <dbReference type="ARBA" id="ARBA00022801"/>
    </source>
</evidence>
<dbReference type="AlphaFoldDB" id="A0AAJ4NIR7"/>
<feature type="binding site" evidence="5">
    <location>
        <position position="79"/>
    </location>
    <ligand>
        <name>Mg(2+)</name>
        <dbReference type="ChEBI" id="CHEBI:18420"/>
        <label>1</label>
        <note>catalytic</note>
    </ligand>
</feature>
<dbReference type="GO" id="GO:0006020">
    <property type="term" value="P:inositol metabolic process"/>
    <property type="evidence" value="ECO:0007669"/>
    <property type="project" value="TreeGrafter"/>
</dbReference>
<keyword evidence="2 5" id="KW-0479">Metal-binding</keyword>
<evidence type="ECO:0000256" key="5">
    <source>
        <dbReference type="PIRSR" id="PIRSR600760-2"/>
    </source>
</evidence>
<reference evidence="6" key="1">
    <citation type="submission" date="2021-06" db="EMBL/GenBank/DDBJ databases">
        <title>Emergence of genetically related NDM-1-producing Providencia rettgeri strains in Argentina.</title>
        <authorList>
            <person name="Pasteran F."/>
            <person name="Meo A."/>
            <person name="Gomez S."/>
            <person name="Derdoy L."/>
            <person name="Albronoz E."/>
            <person name="Faccone D."/>
            <person name="Guerriero L."/>
            <person name="Archuby D."/>
            <person name="Tarzia A."/>
            <person name="Lopez M."/>
            <person name="Corso A."/>
        </authorList>
    </citation>
    <scope>NUCLEOTIDE SEQUENCE</scope>
    <source>
        <strain evidence="6">PreM15628</strain>
    </source>
</reference>
<feature type="binding site" evidence="5">
    <location>
        <position position="81"/>
    </location>
    <ligand>
        <name>Mg(2+)</name>
        <dbReference type="ChEBI" id="CHEBI:18420"/>
        <label>1</label>
        <note>catalytic</note>
    </ligand>
</feature>
<proteinExistence type="inferred from homology"/>
<protein>
    <submittedName>
        <fullName evidence="6">Inositol monophosphatase family protein</fullName>
    </submittedName>
</protein>
<dbReference type="Gene3D" id="3.30.540.10">
    <property type="entry name" value="Fructose-1,6-Bisphosphatase, subunit A, domain 1"/>
    <property type="match status" value="1"/>
</dbReference>
<keyword evidence="4 5" id="KW-0460">Magnesium</keyword>
<evidence type="ECO:0000313" key="7">
    <source>
        <dbReference type="Proteomes" id="UP000682358"/>
    </source>
</evidence>
<dbReference type="InterPro" id="IPR020583">
    <property type="entry name" value="Inositol_monoP_metal-BS"/>
</dbReference>
<feature type="binding site" evidence="5">
    <location>
        <position position="82"/>
    </location>
    <ligand>
        <name>Mg(2+)</name>
        <dbReference type="ChEBI" id="CHEBI:18420"/>
        <label>1</label>
        <note>catalytic</note>
    </ligand>
</feature>
<dbReference type="GO" id="GO:0007165">
    <property type="term" value="P:signal transduction"/>
    <property type="evidence" value="ECO:0007669"/>
    <property type="project" value="TreeGrafter"/>
</dbReference>
<dbReference type="PRINTS" id="PR00377">
    <property type="entry name" value="IMPHPHTASES"/>
</dbReference>
<keyword evidence="3" id="KW-0378">Hydrolase</keyword>
<evidence type="ECO:0000256" key="2">
    <source>
        <dbReference type="ARBA" id="ARBA00022723"/>
    </source>
</evidence>
<dbReference type="PROSITE" id="PS00629">
    <property type="entry name" value="IMP_1"/>
    <property type="match status" value="1"/>
</dbReference>
<dbReference type="Gene3D" id="3.40.190.80">
    <property type="match status" value="1"/>
</dbReference>
<evidence type="ECO:0000256" key="1">
    <source>
        <dbReference type="ARBA" id="ARBA00009759"/>
    </source>
</evidence>
<dbReference type="Pfam" id="PF00459">
    <property type="entry name" value="Inositol_P"/>
    <property type="match status" value="1"/>
</dbReference>
<name>A0AAJ4NIR7_PRORE</name>
<dbReference type="GO" id="GO:0046872">
    <property type="term" value="F:metal ion binding"/>
    <property type="evidence" value="ECO:0007669"/>
    <property type="project" value="UniProtKB-KW"/>
</dbReference>
<dbReference type="PANTHER" id="PTHR20854:SF4">
    <property type="entry name" value="INOSITOL-1-MONOPHOSPHATASE-RELATED"/>
    <property type="match status" value="1"/>
</dbReference>
<dbReference type="InterPro" id="IPR000760">
    <property type="entry name" value="Inositol_monophosphatase-like"/>
</dbReference>
<feature type="binding site" evidence="5">
    <location>
        <position position="215"/>
    </location>
    <ligand>
        <name>Mg(2+)</name>
        <dbReference type="ChEBI" id="CHEBI:18420"/>
        <label>1</label>
        <note>catalytic</note>
    </ligand>
</feature>
<dbReference type="EMBL" id="CP076405">
    <property type="protein sequence ID" value="QWQ21259.2"/>
    <property type="molecule type" value="Genomic_DNA"/>
</dbReference>
<dbReference type="GO" id="GO:0008934">
    <property type="term" value="F:inositol monophosphate 1-phosphatase activity"/>
    <property type="evidence" value="ECO:0007669"/>
    <property type="project" value="TreeGrafter"/>
</dbReference>
<organism evidence="6 7">
    <name type="scientific">Providencia rettgeri</name>
    <dbReference type="NCBI Taxonomy" id="587"/>
    <lineage>
        <taxon>Bacteria</taxon>
        <taxon>Pseudomonadati</taxon>
        <taxon>Pseudomonadota</taxon>
        <taxon>Gammaproteobacteria</taxon>
        <taxon>Enterobacterales</taxon>
        <taxon>Morganellaceae</taxon>
        <taxon>Providencia</taxon>
    </lineage>
</organism>
<evidence type="ECO:0000256" key="4">
    <source>
        <dbReference type="ARBA" id="ARBA00022842"/>
    </source>
</evidence>